<feature type="compositionally biased region" description="Low complexity" evidence="3">
    <location>
        <begin position="129"/>
        <end position="158"/>
    </location>
</feature>
<comment type="caution">
    <text evidence="5">The sequence shown here is derived from an EMBL/GenBank/DDBJ whole genome shotgun (WGS) entry which is preliminary data.</text>
</comment>
<feature type="domain" description="LysM" evidence="4">
    <location>
        <begin position="302"/>
        <end position="350"/>
    </location>
</feature>
<evidence type="ECO:0000313" key="6">
    <source>
        <dbReference type="Proteomes" id="UP001596435"/>
    </source>
</evidence>
<protein>
    <submittedName>
        <fullName evidence="5">Transglycosylase family protein</fullName>
    </submittedName>
</protein>
<feature type="compositionally biased region" description="Low complexity" evidence="3">
    <location>
        <begin position="205"/>
        <end position="258"/>
    </location>
</feature>
<organism evidence="5 6">
    <name type="scientific">Kitasatospora paranensis</name>
    <dbReference type="NCBI Taxonomy" id="258053"/>
    <lineage>
        <taxon>Bacteria</taxon>
        <taxon>Bacillati</taxon>
        <taxon>Actinomycetota</taxon>
        <taxon>Actinomycetes</taxon>
        <taxon>Kitasatosporales</taxon>
        <taxon>Streptomycetaceae</taxon>
        <taxon>Kitasatospora</taxon>
    </lineage>
</organism>
<dbReference type="InterPro" id="IPR010618">
    <property type="entry name" value="RPF"/>
</dbReference>
<evidence type="ECO:0000256" key="2">
    <source>
        <dbReference type="ARBA" id="ARBA00022801"/>
    </source>
</evidence>
<dbReference type="Proteomes" id="UP001596435">
    <property type="component" value="Unassembled WGS sequence"/>
</dbReference>
<reference evidence="6" key="1">
    <citation type="journal article" date="2019" name="Int. J. Syst. Evol. Microbiol.">
        <title>The Global Catalogue of Microorganisms (GCM) 10K type strain sequencing project: providing services to taxonomists for standard genome sequencing and annotation.</title>
        <authorList>
            <consortium name="The Broad Institute Genomics Platform"/>
            <consortium name="The Broad Institute Genome Sequencing Center for Infectious Disease"/>
            <person name="Wu L."/>
            <person name="Ma J."/>
        </authorList>
    </citation>
    <scope>NUCLEOTIDE SEQUENCE [LARGE SCALE GENOMIC DNA]</scope>
    <source>
        <strain evidence="6">CGMCC 1.12859</strain>
    </source>
</reference>
<feature type="region of interest" description="Disordered" evidence="3">
    <location>
        <begin position="204"/>
        <end position="309"/>
    </location>
</feature>
<dbReference type="SUPFAM" id="SSF54106">
    <property type="entry name" value="LysM domain"/>
    <property type="match status" value="1"/>
</dbReference>
<gene>
    <name evidence="5" type="ORF">ACFQMG_22555</name>
</gene>
<evidence type="ECO:0000256" key="3">
    <source>
        <dbReference type="SAM" id="MobiDB-lite"/>
    </source>
</evidence>
<dbReference type="Pfam" id="PF06737">
    <property type="entry name" value="Transglycosylas"/>
    <property type="match status" value="1"/>
</dbReference>
<dbReference type="InterPro" id="IPR036779">
    <property type="entry name" value="LysM_dom_sf"/>
</dbReference>
<evidence type="ECO:0000313" key="5">
    <source>
        <dbReference type="EMBL" id="MFC7182332.1"/>
    </source>
</evidence>
<dbReference type="InterPro" id="IPR052196">
    <property type="entry name" value="Bact_Kbp"/>
</dbReference>
<dbReference type="CDD" id="cd00118">
    <property type="entry name" value="LysM"/>
    <property type="match status" value="1"/>
</dbReference>
<dbReference type="Gene3D" id="3.10.350.10">
    <property type="entry name" value="LysM domain"/>
    <property type="match status" value="1"/>
</dbReference>
<feature type="region of interest" description="Disordered" evidence="3">
    <location>
        <begin position="124"/>
        <end position="169"/>
    </location>
</feature>
<accession>A0ABW2G0Z1</accession>
<name>A0ABW2G0Z1_9ACTN</name>
<keyword evidence="2" id="KW-0378">Hydrolase</keyword>
<dbReference type="EMBL" id="JBHTAJ010000045">
    <property type="protein sequence ID" value="MFC7182332.1"/>
    <property type="molecule type" value="Genomic_DNA"/>
</dbReference>
<sequence>MGFIGSGRHRRPTQTERAVAAAGVAGVGIALPLLTATGAHAVAPTTWDAVAQCASAGNWSKDTGNGAYGGLQIDLRSWVAYGGDAYAAEPDHATKEQQIAVAERILADRGASVWGSCATGAGLTGEGRATAQPSAPATTTPSAPATTGTPSAPVTTTPDVPTQRGSAAPVFPGMQGLDAATGVYWYQANGTWYWTTSQQVYEQNTGTASPAPTTGTPAPGSATPAPTTTTTPAPGTPAPGTTTDTPGTGTGTTTTAPGTGTGTGTTGTTPGAPIGDPTAATGTPTTTDGTALPAPATAPDTTSYTVAPGDTLSGISDTHKLGGWKHLYDQNQSTVGDNPDLIHPGQVLDIQ</sequence>
<evidence type="ECO:0000256" key="1">
    <source>
        <dbReference type="ARBA" id="ARBA00010830"/>
    </source>
</evidence>
<dbReference type="SMART" id="SM00257">
    <property type="entry name" value="LysM"/>
    <property type="match status" value="1"/>
</dbReference>
<keyword evidence="6" id="KW-1185">Reference proteome</keyword>
<dbReference type="Gene3D" id="1.10.530.10">
    <property type="match status" value="1"/>
</dbReference>
<proteinExistence type="inferred from homology"/>
<dbReference type="RefSeq" id="WP_345708591.1">
    <property type="nucleotide sequence ID" value="NZ_BAABKV010000001.1"/>
</dbReference>
<dbReference type="CDD" id="cd13925">
    <property type="entry name" value="RPF"/>
    <property type="match status" value="1"/>
</dbReference>
<feature type="compositionally biased region" description="Low complexity" evidence="3">
    <location>
        <begin position="266"/>
        <end position="302"/>
    </location>
</feature>
<evidence type="ECO:0000259" key="4">
    <source>
        <dbReference type="PROSITE" id="PS51782"/>
    </source>
</evidence>
<dbReference type="SUPFAM" id="SSF53955">
    <property type="entry name" value="Lysozyme-like"/>
    <property type="match status" value="1"/>
</dbReference>
<dbReference type="Pfam" id="PF01476">
    <property type="entry name" value="LysM"/>
    <property type="match status" value="1"/>
</dbReference>
<comment type="similarity">
    <text evidence="1">Belongs to the transglycosylase family. Rpf subfamily.</text>
</comment>
<dbReference type="PANTHER" id="PTHR34700">
    <property type="entry name" value="POTASSIUM BINDING PROTEIN KBP"/>
    <property type="match status" value="1"/>
</dbReference>
<dbReference type="InterPro" id="IPR023346">
    <property type="entry name" value="Lysozyme-like_dom_sf"/>
</dbReference>
<dbReference type="PROSITE" id="PS51782">
    <property type="entry name" value="LYSM"/>
    <property type="match status" value="1"/>
</dbReference>
<dbReference type="InterPro" id="IPR018392">
    <property type="entry name" value="LysM"/>
</dbReference>
<dbReference type="PANTHER" id="PTHR34700:SF4">
    <property type="entry name" value="PHAGE-LIKE ELEMENT PBSX PROTEIN XKDP"/>
    <property type="match status" value="1"/>
</dbReference>